<evidence type="ECO:0000313" key="3">
    <source>
        <dbReference type="Proteomes" id="UP000185841"/>
    </source>
</evidence>
<reference evidence="2 3" key="1">
    <citation type="submission" date="2017-01" db="EMBL/GenBank/DDBJ databases">
        <authorList>
            <person name="Mah S.A."/>
            <person name="Swanson W.J."/>
            <person name="Moy G.W."/>
            <person name="Vacquier V.D."/>
        </authorList>
    </citation>
    <scope>NUCLEOTIDE SEQUENCE [LARGE SCALE GENOMIC DNA]</scope>
    <source>
        <strain evidence="2 3">RU36E</strain>
    </source>
</reference>
<evidence type="ECO:0000256" key="1">
    <source>
        <dbReference type="SAM" id="Coils"/>
    </source>
</evidence>
<dbReference type="EMBL" id="FTMP01000006">
    <property type="protein sequence ID" value="SIQ63127.1"/>
    <property type="molecule type" value="Genomic_DNA"/>
</dbReference>
<feature type="coiled-coil region" evidence="1">
    <location>
        <begin position="30"/>
        <end position="57"/>
    </location>
</feature>
<proteinExistence type="predicted"/>
<accession>A0A1N6UC41</accession>
<keyword evidence="1" id="KW-0175">Coiled coil</keyword>
<evidence type="ECO:0000313" key="2">
    <source>
        <dbReference type="EMBL" id="SIQ63127.1"/>
    </source>
</evidence>
<dbReference type="AlphaFoldDB" id="A0A1N6UC41"/>
<protein>
    <recommendedName>
        <fullName evidence="4">Anti-sigma factor</fullName>
    </recommendedName>
</protein>
<gene>
    <name evidence="2" type="ORF">SAMN05878282_10647</name>
</gene>
<dbReference type="RefSeq" id="WP_076427221.1">
    <property type="nucleotide sequence ID" value="NZ_FTMP01000006.1"/>
</dbReference>
<evidence type="ECO:0008006" key="4">
    <source>
        <dbReference type="Google" id="ProtNLM"/>
    </source>
</evidence>
<sequence length="207" mass="23107">MNTELDDRALLELLPWYLNGTLEGVELAAVEALLLRSAEAREELEVLRRLAAAVREQEQAHEAPPFELGWARLQRSLQQEAQPAPRRDWWKPGLAAAAALVIALQLGILMRPAQVDSDWQLQSGGSEQVLSGGYRVQLRFVEQAQWQQIRALLLELDAVLVDGPSALGVVQVHVPADKRFRDGQALLQWLQQQAVVQHAALLAREQP</sequence>
<dbReference type="Proteomes" id="UP000185841">
    <property type="component" value="Unassembled WGS sequence"/>
</dbReference>
<organism evidence="2 3">
    <name type="scientific">Aquipseudomonas alcaligenes</name>
    <name type="common">Pseudomonas alcaligenes</name>
    <dbReference type="NCBI Taxonomy" id="43263"/>
    <lineage>
        <taxon>Bacteria</taxon>
        <taxon>Pseudomonadati</taxon>
        <taxon>Pseudomonadota</taxon>
        <taxon>Gammaproteobacteria</taxon>
        <taxon>Pseudomonadales</taxon>
        <taxon>Pseudomonadaceae</taxon>
        <taxon>Aquipseudomonas</taxon>
    </lineage>
</organism>
<name>A0A1N6UC41_AQUAC</name>